<dbReference type="AlphaFoldDB" id="A0A0A3J2Z9"/>
<evidence type="ECO:0000313" key="2">
    <source>
        <dbReference type="Proteomes" id="UP000030595"/>
    </source>
</evidence>
<comment type="caution">
    <text evidence="1">The sequence shown here is derived from an EMBL/GenBank/DDBJ whole genome shotgun (WGS) entry which is preliminary data.</text>
</comment>
<keyword evidence="2" id="KW-1185">Reference proteome</keyword>
<dbReference type="EMBL" id="JPVQ01000041">
    <property type="protein sequence ID" value="KGR89568.1"/>
    <property type="molecule type" value="Genomic_DNA"/>
</dbReference>
<protein>
    <recommendedName>
        <fullName evidence="3">DUF1819 domain-containing protein</fullName>
    </recommendedName>
</protein>
<proteinExistence type="predicted"/>
<organism evidence="1 2">
    <name type="scientific">Ureibacillus massiliensis 4400831 = CIP 108448 = CCUG 49529</name>
    <dbReference type="NCBI Taxonomy" id="1211035"/>
    <lineage>
        <taxon>Bacteria</taxon>
        <taxon>Bacillati</taxon>
        <taxon>Bacillota</taxon>
        <taxon>Bacilli</taxon>
        <taxon>Bacillales</taxon>
        <taxon>Caryophanaceae</taxon>
        <taxon>Ureibacillus</taxon>
    </lineage>
</organism>
<name>A0A0A3J2Z9_9BACL</name>
<sequence length="266" mass="30853">MEQLEKTIDIGTYDTAINVIGGLKDISVIFKALESYFSENDSLNDLIHQRNEFNIRTEKSRKRIESAVVKTFLQFKNEDHRDLIQGICSAVVPQQDKELALVWQFALNNRLFRELTTDVFVKIYYSGRTTITKNDIAAYLKELLLQKQSLNLNWSEITIDTLSTKYLNIMTKLGLISTGRTKTFKNIRPSSEAQVLFVYFSKLYEPENNNILTNEFLPISFIHTEDLQDRLKKLSLKGFFNMNFNGLKLNVELTHSYKGVCHVIYN</sequence>
<dbReference type="Gene3D" id="1.10.3540.10">
    <property type="entry name" value="uncharacterized protein from magnetospirillum magneticum domain"/>
    <property type="match status" value="1"/>
</dbReference>
<dbReference type="InterPro" id="IPR023137">
    <property type="entry name" value="BrxA_sf"/>
</dbReference>
<dbReference type="eggNOG" id="ENOG5034313">
    <property type="taxonomic scope" value="Bacteria"/>
</dbReference>
<accession>A0A0A3J2Z9</accession>
<dbReference type="Pfam" id="PF08849">
    <property type="entry name" value="BrxA"/>
    <property type="match status" value="1"/>
</dbReference>
<evidence type="ECO:0000313" key="1">
    <source>
        <dbReference type="EMBL" id="KGR89568.1"/>
    </source>
</evidence>
<dbReference type="Proteomes" id="UP000030595">
    <property type="component" value="Unassembled WGS sequence"/>
</dbReference>
<evidence type="ECO:0008006" key="3">
    <source>
        <dbReference type="Google" id="ProtNLM"/>
    </source>
</evidence>
<reference evidence="1 2" key="1">
    <citation type="submission" date="2014-02" db="EMBL/GenBank/DDBJ databases">
        <title>Draft genome sequence of Lysinibacillus massiliensis CCUG 49529.</title>
        <authorList>
            <person name="Zhang F."/>
            <person name="Wang G."/>
            <person name="Zhang L."/>
        </authorList>
    </citation>
    <scope>NUCLEOTIDE SEQUENCE [LARGE SCALE GENOMIC DNA]</scope>
    <source>
        <strain evidence="1 2">CCUG 49529</strain>
    </source>
</reference>
<dbReference type="RefSeq" id="WP_036178897.1">
    <property type="nucleotide sequence ID" value="NZ_AVCZ01000041.1"/>
</dbReference>
<dbReference type="InterPro" id="IPR014948">
    <property type="entry name" value="BrxA"/>
</dbReference>
<gene>
    <name evidence="1" type="ORF">CD30_16340</name>
</gene>